<accession>A0A099LVC7</accession>
<evidence type="ECO:0000256" key="4">
    <source>
        <dbReference type="ARBA" id="ARBA00022684"/>
    </source>
</evidence>
<evidence type="ECO:0000256" key="9">
    <source>
        <dbReference type="ARBA" id="ARBA00023211"/>
    </source>
</evidence>
<dbReference type="Gene3D" id="3.30.470.20">
    <property type="entry name" value="ATP-grasp fold, B domain"/>
    <property type="match status" value="1"/>
</dbReference>
<comment type="caution">
    <text evidence="12">The sequence shown here is derived from an EMBL/GenBank/DDBJ whole genome shotgun (WGS) entry which is preliminary data.</text>
</comment>
<keyword evidence="13" id="KW-1185">Reference proteome</keyword>
<dbReference type="SUPFAM" id="SSF52440">
    <property type="entry name" value="PreATP-grasp domain"/>
    <property type="match status" value="1"/>
</dbReference>
<evidence type="ECO:0000256" key="2">
    <source>
        <dbReference type="ARBA" id="ARBA00001946"/>
    </source>
</evidence>
<evidence type="ECO:0000256" key="7">
    <source>
        <dbReference type="ARBA" id="ARBA00022840"/>
    </source>
</evidence>
<dbReference type="NCBIfam" id="NF009110">
    <property type="entry name" value="PRK12458.1"/>
    <property type="match status" value="1"/>
</dbReference>
<dbReference type="InterPro" id="IPR011761">
    <property type="entry name" value="ATP-grasp"/>
</dbReference>
<evidence type="ECO:0000256" key="8">
    <source>
        <dbReference type="ARBA" id="ARBA00022842"/>
    </source>
</evidence>
<dbReference type="GeneID" id="43683246"/>
<dbReference type="PANTHER" id="PTHR21621:SF4">
    <property type="entry name" value="GLUTATHIONE SYNTHETASE"/>
    <property type="match status" value="1"/>
</dbReference>
<dbReference type="AlphaFoldDB" id="A0A099LVC7"/>
<dbReference type="NCBIfam" id="NF003573">
    <property type="entry name" value="PRK05246.1"/>
    <property type="match status" value="1"/>
</dbReference>
<dbReference type="EMBL" id="JMCG01000001">
    <property type="protein sequence ID" value="KGK11361.1"/>
    <property type="molecule type" value="Genomic_DNA"/>
</dbReference>
<dbReference type="PANTHER" id="PTHR21621">
    <property type="entry name" value="RIBOSOMAL PROTEIN S6 MODIFICATION PROTEIN"/>
    <property type="match status" value="1"/>
</dbReference>
<evidence type="ECO:0000256" key="3">
    <source>
        <dbReference type="ARBA" id="ARBA00022598"/>
    </source>
</evidence>
<feature type="domain" description="ATP-grasp" evidence="11">
    <location>
        <begin position="126"/>
        <end position="319"/>
    </location>
</feature>
<gene>
    <name evidence="10" type="primary">gshB</name>
    <name evidence="12" type="ORF">EA26_08575</name>
</gene>
<dbReference type="RefSeq" id="WP_039426668.1">
    <property type="nucleotide sequence ID" value="NZ_CP061844.1"/>
</dbReference>
<dbReference type="GO" id="GO:0004363">
    <property type="term" value="F:glutathione synthase activity"/>
    <property type="evidence" value="ECO:0007669"/>
    <property type="project" value="UniProtKB-UniRule"/>
</dbReference>
<dbReference type="Pfam" id="PF02955">
    <property type="entry name" value="GSH-S_ATP"/>
    <property type="match status" value="1"/>
</dbReference>
<dbReference type="SUPFAM" id="SSF56059">
    <property type="entry name" value="Glutathione synthetase ATP-binding domain-like"/>
    <property type="match status" value="1"/>
</dbReference>
<dbReference type="eggNOG" id="COG0189">
    <property type="taxonomic scope" value="Bacteria"/>
</dbReference>
<evidence type="ECO:0000256" key="10">
    <source>
        <dbReference type="HAMAP-Rule" id="MF_00162"/>
    </source>
</evidence>
<dbReference type="UniPathway" id="UPA00142">
    <property type="reaction ID" value="UER00210"/>
</dbReference>
<protein>
    <recommendedName>
        <fullName evidence="10">Glutathione synthetase</fullName>
        <ecNumber evidence="10">6.3.2.3</ecNumber>
    </recommendedName>
    <alternativeName>
        <fullName evidence="10">GSH synthetase</fullName>
        <shortName evidence="10">GSH-S</shortName>
        <shortName evidence="10">GSHase</shortName>
    </alternativeName>
    <alternativeName>
        <fullName evidence="10">Glutathione synthase</fullName>
    </alternativeName>
</protein>
<comment type="pathway">
    <text evidence="10">Sulfur metabolism; glutathione biosynthesis; glutathione from L-cysteine and L-glutamate: step 2/2.</text>
</comment>
<dbReference type="GO" id="GO:0046872">
    <property type="term" value="F:metal ion binding"/>
    <property type="evidence" value="ECO:0007669"/>
    <property type="project" value="UniProtKB-KW"/>
</dbReference>
<evidence type="ECO:0000256" key="5">
    <source>
        <dbReference type="ARBA" id="ARBA00022723"/>
    </source>
</evidence>
<reference evidence="12 13" key="1">
    <citation type="submission" date="2014-04" db="EMBL/GenBank/DDBJ databases">
        <title>Genome sequencing of Vibrio navarrensis strains.</title>
        <authorList>
            <person name="Gladney L.M."/>
            <person name="Katz L.S."/>
            <person name="Marino-Ramirez L."/>
            <person name="Jordan I.K."/>
        </authorList>
    </citation>
    <scope>NUCLEOTIDE SEQUENCE [LARGE SCALE GENOMIC DNA]</scope>
    <source>
        <strain evidence="12 13">ATCC 51183</strain>
    </source>
</reference>
<evidence type="ECO:0000259" key="11">
    <source>
        <dbReference type="PROSITE" id="PS50975"/>
    </source>
</evidence>
<proteinExistence type="inferred from homology"/>
<dbReference type="Gene3D" id="3.30.1490.20">
    <property type="entry name" value="ATP-grasp fold, A domain"/>
    <property type="match status" value="1"/>
</dbReference>
<dbReference type="PROSITE" id="PS50975">
    <property type="entry name" value="ATP_GRASP"/>
    <property type="match status" value="1"/>
</dbReference>
<comment type="catalytic activity">
    <reaction evidence="10">
        <text>gamma-L-glutamyl-L-cysteine + glycine + ATP = glutathione + ADP + phosphate + H(+)</text>
        <dbReference type="Rhea" id="RHEA:13557"/>
        <dbReference type="ChEBI" id="CHEBI:15378"/>
        <dbReference type="ChEBI" id="CHEBI:30616"/>
        <dbReference type="ChEBI" id="CHEBI:43474"/>
        <dbReference type="ChEBI" id="CHEBI:57305"/>
        <dbReference type="ChEBI" id="CHEBI:57925"/>
        <dbReference type="ChEBI" id="CHEBI:58173"/>
        <dbReference type="ChEBI" id="CHEBI:456216"/>
        <dbReference type="EC" id="6.3.2.3"/>
    </reaction>
</comment>
<evidence type="ECO:0000256" key="1">
    <source>
        <dbReference type="ARBA" id="ARBA00001936"/>
    </source>
</evidence>
<keyword evidence="8" id="KW-0460">Magnesium</keyword>
<organism evidence="12 13">
    <name type="scientific">Vibrio navarrensis</name>
    <dbReference type="NCBI Taxonomy" id="29495"/>
    <lineage>
        <taxon>Bacteria</taxon>
        <taxon>Pseudomonadati</taxon>
        <taxon>Pseudomonadota</taxon>
        <taxon>Gammaproteobacteria</taxon>
        <taxon>Vibrionales</taxon>
        <taxon>Vibrionaceae</taxon>
        <taxon>Vibrio</taxon>
    </lineage>
</organism>
<dbReference type="InterPro" id="IPR013815">
    <property type="entry name" value="ATP_grasp_subdomain_1"/>
</dbReference>
<keyword evidence="5" id="KW-0479">Metal-binding</keyword>
<comment type="cofactor">
    <cofactor evidence="2">
        <name>Mg(2+)</name>
        <dbReference type="ChEBI" id="CHEBI:18420"/>
    </cofactor>
</comment>
<dbReference type="Gene3D" id="3.40.50.20">
    <property type="match status" value="1"/>
</dbReference>
<sequence length="346" mass="38679">MHICFLMYPWEQVCAETDTTLRLVHECASRGHTVAITTTSGLTIRDSNVFGFCQVLKKGQKISEKVPTFYRQAEFQKARLPMAGFDVIFMRANPPLDNLALNFLDSIKDDTLIINDLEGLRIANNKLYTASMGGAASEFLPSTHVSKNRDYLQRVLEESPCEKMILKPLNGFGGHGVIVIEKNARQNFRSLLDFYIGEGEQSNYVILQDYIEGAEEGDKRILMLNGEPIGAMRCVPASGEFRSNVHAGGSVVKHVISKEERRLCAAIGPKLVRDGLYFTGLDVIGNKLVEVNVLSPGGITRINKLNRVRLQRQVIDFVENIVNSKDLLQQRKSAFRSAVQNAHIEH</sequence>
<keyword evidence="3 10" id="KW-0436">Ligase</keyword>
<dbReference type="InterPro" id="IPR006284">
    <property type="entry name" value="Glut_synth_pro"/>
</dbReference>
<name>A0A099LVC7_9VIBR</name>
<dbReference type="HAMAP" id="MF_00162">
    <property type="entry name" value="GSH_S"/>
    <property type="match status" value="1"/>
</dbReference>
<dbReference type="Pfam" id="PF02951">
    <property type="entry name" value="GSH-S_N"/>
    <property type="match status" value="1"/>
</dbReference>
<dbReference type="GO" id="GO:0005524">
    <property type="term" value="F:ATP binding"/>
    <property type="evidence" value="ECO:0007669"/>
    <property type="project" value="UniProtKB-UniRule"/>
</dbReference>
<keyword evidence="7 10" id="KW-0067">ATP-binding</keyword>
<evidence type="ECO:0000313" key="12">
    <source>
        <dbReference type="EMBL" id="KGK11361.1"/>
    </source>
</evidence>
<dbReference type="EC" id="6.3.2.3" evidence="10"/>
<dbReference type="STRING" id="29495.EA26_08575"/>
<dbReference type="Proteomes" id="UP000029994">
    <property type="component" value="Unassembled WGS sequence"/>
</dbReference>
<evidence type="ECO:0000256" key="6">
    <source>
        <dbReference type="ARBA" id="ARBA00022741"/>
    </source>
</evidence>
<comment type="cofactor">
    <cofactor evidence="1">
        <name>Mn(2+)</name>
        <dbReference type="ChEBI" id="CHEBI:29035"/>
    </cofactor>
</comment>
<keyword evidence="9" id="KW-0464">Manganese</keyword>
<comment type="similarity">
    <text evidence="10">Belongs to the prokaryotic GSH synthase family.</text>
</comment>
<evidence type="ECO:0000313" key="13">
    <source>
        <dbReference type="Proteomes" id="UP000029994"/>
    </source>
</evidence>
<keyword evidence="4 10" id="KW-0317">Glutathione biosynthesis</keyword>
<dbReference type="InterPro" id="IPR004218">
    <property type="entry name" value="GSHS_ATP-bd"/>
</dbReference>
<dbReference type="InterPro" id="IPR016185">
    <property type="entry name" value="PreATP-grasp_dom_sf"/>
</dbReference>
<keyword evidence="6 10" id="KW-0547">Nucleotide-binding</keyword>
<dbReference type="GO" id="GO:0005737">
    <property type="term" value="C:cytoplasm"/>
    <property type="evidence" value="ECO:0007669"/>
    <property type="project" value="TreeGrafter"/>
</dbReference>
<dbReference type="InterPro" id="IPR004215">
    <property type="entry name" value="GSHS_N"/>
</dbReference>